<dbReference type="PANTHER" id="PTHR30203:SF23">
    <property type="entry name" value="OUTER MEMBRANE EFFLUX PROTEIN"/>
    <property type="match status" value="1"/>
</dbReference>
<organism evidence="1 2">
    <name type="scientific">Sulfurimonas paralvinellae</name>
    <dbReference type="NCBI Taxonomy" id="317658"/>
    <lineage>
        <taxon>Bacteria</taxon>
        <taxon>Pseudomonadati</taxon>
        <taxon>Campylobacterota</taxon>
        <taxon>Epsilonproteobacteria</taxon>
        <taxon>Campylobacterales</taxon>
        <taxon>Sulfurimonadaceae</taxon>
        <taxon>Sulfurimonas</taxon>
    </lineage>
</organism>
<dbReference type="SUPFAM" id="SSF56954">
    <property type="entry name" value="Outer membrane efflux proteins (OEP)"/>
    <property type="match status" value="1"/>
</dbReference>
<reference evidence="1 2" key="1">
    <citation type="submission" date="2019-07" db="EMBL/GenBank/DDBJ databases">
        <title>Sulfurimonas paralvinellae sp. nov., a novel mesophilic, hydrogen- and sulfur-oxidizing chemolithoautotroph within the Epsilonproteo- bacteria isolated from a deep-sea hydrothermal vent polychaete nest, reclassification of Thiomicrospira denitrificans as Sulfurimonas denitrificans comb. nov. and emended description of the genus Sulfurimonas.</title>
        <authorList>
            <person name="Wang S."/>
            <person name="Jiang L."/>
            <person name="Shao Z."/>
        </authorList>
    </citation>
    <scope>NUCLEOTIDE SEQUENCE [LARGE SCALE GENOMIC DNA]</scope>
    <source>
        <strain evidence="1 2">GO25</strain>
    </source>
</reference>
<protein>
    <submittedName>
        <fullName evidence="1">TolC family protein</fullName>
    </submittedName>
</protein>
<dbReference type="PANTHER" id="PTHR30203">
    <property type="entry name" value="OUTER MEMBRANE CATION EFFLUX PROTEIN"/>
    <property type="match status" value="1"/>
</dbReference>
<accession>A0A7M1BAW6</accession>
<name>A0A7M1BAW6_9BACT</name>
<dbReference type="Proteomes" id="UP000593580">
    <property type="component" value="Chromosome"/>
</dbReference>
<keyword evidence="2" id="KW-1185">Reference proteome</keyword>
<dbReference type="AlphaFoldDB" id="A0A7M1BAW6"/>
<evidence type="ECO:0000313" key="1">
    <source>
        <dbReference type="EMBL" id="QOP46566.1"/>
    </source>
</evidence>
<evidence type="ECO:0000313" key="2">
    <source>
        <dbReference type="Proteomes" id="UP000593580"/>
    </source>
</evidence>
<dbReference type="KEGG" id="spal:FM071_09795"/>
<dbReference type="EMBL" id="CP041406">
    <property type="protein sequence ID" value="QOP46566.1"/>
    <property type="molecule type" value="Genomic_DNA"/>
</dbReference>
<dbReference type="InterPro" id="IPR010131">
    <property type="entry name" value="MdtP/NodT-like"/>
</dbReference>
<sequence length="392" mass="44200">MKIFFVVPLLIGTLSWSMTLDDLINTALSKSPSLEVINARLKANKQNIAISNQFDNPELLFTKNTIDAAQPMSQSVITVKQKIPYYSKREKREDVAVAEDKILQEKLQAARVALVARIKNEAYTIWELRELENIIDEYITLTKQNINLYESYTSVSDNQHMGIMKAELSLSDLKVQKTALDAKISTAYARLSYLGAVKVDNLDIDLYLDKKPNLAALKASLGSNPDILIQEREIGRQNAKVQLADINNYPDVTLLAGYAYREKHDNYFNFGLGLSLPMYGTEDAKEQQERALLLAKKSQKNDTVLAIGSQIEIYYAQMLASYKIYHIIHDEALPQVAHMFELSSSSISIGSDLFKYIDVLFQKLDLEKKSINAVANYKRSEAQIAALKGETK</sequence>
<proteinExistence type="predicted"/>
<dbReference type="Gene3D" id="1.20.1600.10">
    <property type="entry name" value="Outer membrane efflux proteins (OEP)"/>
    <property type="match status" value="1"/>
</dbReference>
<dbReference type="GO" id="GO:0015562">
    <property type="term" value="F:efflux transmembrane transporter activity"/>
    <property type="evidence" value="ECO:0007669"/>
    <property type="project" value="InterPro"/>
</dbReference>
<gene>
    <name evidence="1" type="ORF">FM071_09795</name>
</gene>
<dbReference type="RefSeq" id="WP_193110825.1">
    <property type="nucleotide sequence ID" value="NZ_CP041406.1"/>
</dbReference>